<gene>
    <name evidence="1" type="ORF">RHMOL_Rhmol02G0307600</name>
</gene>
<reference evidence="1" key="1">
    <citation type="submission" date="2022-02" db="EMBL/GenBank/DDBJ databases">
        <title>Plant Genome Project.</title>
        <authorList>
            <person name="Zhang R.-G."/>
        </authorList>
    </citation>
    <scope>NUCLEOTIDE SEQUENCE</scope>
    <source>
        <strain evidence="1">AT1</strain>
    </source>
</reference>
<evidence type="ECO:0000313" key="2">
    <source>
        <dbReference type="Proteomes" id="UP001062846"/>
    </source>
</evidence>
<accession>A0ACC0PXE3</accession>
<dbReference type="EMBL" id="CM046389">
    <property type="protein sequence ID" value="KAI8569836.1"/>
    <property type="molecule type" value="Genomic_DNA"/>
</dbReference>
<sequence length="69" mass="7481">MFCVGSDNQLKLEGVICLKGKKKLGVPCKRITGFQFSPSDPTKVLVTSADSQVRVLCGVDVILKFNGEH</sequence>
<dbReference type="Proteomes" id="UP001062846">
    <property type="component" value="Chromosome 2"/>
</dbReference>
<protein>
    <submittedName>
        <fullName evidence="1">Uncharacterized protein</fullName>
    </submittedName>
</protein>
<organism evidence="1 2">
    <name type="scientific">Rhododendron molle</name>
    <name type="common">Chinese azalea</name>
    <name type="synonym">Azalea mollis</name>
    <dbReference type="NCBI Taxonomy" id="49168"/>
    <lineage>
        <taxon>Eukaryota</taxon>
        <taxon>Viridiplantae</taxon>
        <taxon>Streptophyta</taxon>
        <taxon>Embryophyta</taxon>
        <taxon>Tracheophyta</taxon>
        <taxon>Spermatophyta</taxon>
        <taxon>Magnoliopsida</taxon>
        <taxon>eudicotyledons</taxon>
        <taxon>Gunneridae</taxon>
        <taxon>Pentapetalae</taxon>
        <taxon>asterids</taxon>
        <taxon>Ericales</taxon>
        <taxon>Ericaceae</taxon>
        <taxon>Ericoideae</taxon>
        <taxon>Rhodoreae</taxon>
        <taxon>Rhododendron</taxon>
    </lineage>
</organism>
<comment type="caution">
    <text evidence="1">The sequence shown here is derived from an EMBL/GenBank/DDBJ whole genome shotgun (WGS) entry which is preliminary data.</text>
</comment>
<keyword evidence="2" id="KW-1185">Reference proteome</keyword>
<evidence type="ECO:0000313" key="1">
    <source>
        <dbReference type="EMBL" id="KAI8569836.1"/>
    </source>
</evidence>
<proteinExistence type="predicted"/>
<name>A0ACC0PXE3_RHOML</name>